<dbReference type="PANTHER" id="PTHR31836">
    <property type="match status" value="1"/>
</dbReference>
<feature type="signal peptide" evidence="2">
    <location>
        <begin position="1"/>
        <end position="19"/>
    </location>
</feature>
<evidence type="ECO:0008006" key="5">
    <source>
        <dbReference type="Google" id="ProtNLM"/>
    </source>
</evidence>
<dbReference type="EMBL" id="SGPL01000091">
    <property type="protein sequence ID" value="THH17966.1"/>
    <property type="molecule type" value="Genomic_DNA"/>
</dbReference>
<evidence type="ECO:0000256" key="1">
    <source>
        <dbReference type="ARBA" id="ARBA00022729"/>
    </source>
</evidence>
<dbReference type="InterPro" id="IPR036908">
    <property type="entry name" value="RlpA-like_sf"/>
</dbReference>
<reference evidence="3 4" key="1">
    <citation type="submission" date="2019-02" db="EMBL/GenBank/DDBJ databases">
        <title>Genome sequencing of the rare red list fungi Bondarzewia mesenterica.</title>
        <authorList>
            <person name="Buettner E."/>
            <person name="Kellner H."/>
        </authorList>
    </citation>
    <scope>NUCLEOTIDE SEQUENCE [LARGE SCALE GENOMIC DNA]</scope>
    <source>
        <strain evidence="3 4">DSM 108281</strain>
    </source>
</reference>
<evidence type="ECO:0000256" key="2">
    <source>
        <dbReference type="SAM" id="SignalP"/>
    </source>
</evidence>
<comment type="caution">
    <text evidence="3">The sequence shown here is derived from an EMBL/GenBank/DDBJ whole genome shotgun (WGS) entry which is preliminary data.</text>
</comment>
<evidence type="ECO:0000313" key="4">
    <source>
        <dbReference type="Proteomes" id="UP000310158"/>
    </source>
</evidence>
<feature type="chain" id="PRO_5020375978" description="RlpA-like protein double-psi beta-barrel domain-containing protein" evidence="2">
    <location>
        <begin position="20"/>
        <end position="271"/>
    </location>
</feature>
<dbReference type="Proteomes" id="UP000310158">
    <property type="component" value="Unassembled WGS sequence"/>
</dbReference>
<dbReference type="CDD" id="cd22191">
    <property type="entry name" value="DPBB_RlpA_EXP_N-like"/>
    <property type="match status" value="1"/>
</dbReference>
<accession>A0A4S4LZ31</accession>
<evidence type="ECO:0000313" key="3">
    <source>
        <dbReference type="EMBL" id="THH17966.1"/>
    </source>
</evidence>
<keyword evidence="1 2" id="KW-0732">Signal</keyword>
<keyword evidence="4" id="KW-1185">Reference proteome</keyword>
<dbReference type="InterPro" id="IPR051477">
    <property type="entry name" value="Expansin_CellWall"/>
</dbReference>
<protein>
    <recommendedName>
        <fullName evidence="5">RlpA-like protein double-psi beta-barrel domain-containing protein</fullName>
    </recommendedName>
</protein>
<dbReference type="Gene3D" id="2.40.40.10">
    <property type="entry name" value="RlpA-like domain"/>
    <property type="match status" value="1"/>
</dbReference>
<name>A0A4S4LZ31_9AGAM</name>
<dbReference type="AlphaFoldDB" id="A0A4S4LZ31"/>
<gene>
    <name evidence="3" type="ORF">EW146_g2955</name>
</gene>
<proteinExistence type="predicted"/>
<dbReference type="OrthoDB" id="406505at2759"/>
<sequence length="271" mass="30236">MTRIVFLFYIALYFQFSLAATTKQDRSHSAAELKYSISHSLGDNYVFDARDGWQSVNITNMKYTYSAPRNIQDAPPASAYDDHGYHSSWKRSSKKYNKTKWVAKTKHGSKGLGNAITNALESIFKGMKGVGQAEPVTITWYADSSKPFALCGGLIQGSRYTGHDLENPSCWPESKWAPTDASFACALTMEGWQSKPQCFRFLELCNSPKKCVFVRVVDTCAGCAKGSKHVDLTKAAFGQLADFDEGILMVQMRMATEPDDWSEKLWGPKAK</sequence>
<dbReference type="PANTHER" id="PTHR31836:SF22">
    <property type="entry name" value="RLPA-LIKE PROTEIN DOUBLE-PSI BETA-BARREL DOMAIN-CONTAINING PROTEIN"/>
    <property type="match status" value="1"/>
</dbReference>
<organism evidence="3 4">
    <name type="scientific">Bondarzewia mesenterica</name>
    <dbReference type="NCBI Taxonomy" id="1095465"/>
    <lineage>
        <taxon>Eukaryota</taxon>
        <taxon>Fungi</taxon>
        <taxon>Dikarya</taxon>
        <taxon>Basidiomycota</taxon>
        <taxon>Agaricomycotina</taxon>
        <taxon>Agaricomycetes</taxon>
        <taxon>Russulales</taxon>
        <taxon>Bondarzewiaceae</taxon>
        <taxon>Bondarzewia</taxon>
    </lineage>
</organism>
<dbReference type="SUPFAM" id="SSF50685">
    <property type="entry name" value="Barwin-like endoglucanases"/>
    <property type="match status" value="1"/>
</dbReference>